<dbReference type="AlphaFoldDB" id="A0A7N4UYS3"/>
<reference evidence="16 17" key="1">
    <citation type="journal article" date="2011" name="Proc. Natl. Acad. Sci. U.S.A.">
        <title>Genetic diversity and population structure of the endangered marsupial Sarcophilus harrisii (Tasmanian devil).</title>
        <authorList>
            <person name="Miller W."/>
            <person name="Hayes V.M."/>
            <person name="Ratan A."/>
            <person name="Petersen D.C."/>
            <person name="Wittekindt N.E."/>
            <person name="Miller J."/>
            <person name="Walenz B."/>
            <person name="Knight J."/>
            <person name="Qi J."/>
            <person name="Zhao F."/>
            <person name="Wang Q."/>
            <person name="Bedoya-Reina O.C."/>
            <person name="Katiyar N."/>
            <person name="Tomsho L.P."/>
            <person name="Kasson L.M."/>
            <person name="Hardie R.A."/>
            <person name="Woodbridge P."/>
            <person name="Tindall E.A."/>
            <person name="Bertelsen M.F."/>
            <person name="Dixon D."/>
            <person name="Pyecroft S."/>
            <person name="Helgen K.M."/>
            <person name="Lesk A.M."/>
            <person name="Pringle T.H."/>
            <person name="Patterson N."/>
            <person name="Zhang Y."/>
            <person name="Kreiss A."/>
            <person name="Woods G.M."/>
            <person name="Jones M.E."/>
            <person name="Schuster S.C."/>
        </authorList>
    </citation>
    <scope>NUCLEOTIDE SEQUENCE [LARGE SCALE GENOMIC DNA]</scope>
</reference>
<reference evidence="16" key="2">
    <citation type="submission" date="2025-08" db="UniProtKB">
        <authorList>
            <consortium name="Ensembl"/>
        </authorList>
    </citation>
    <scope>IDENTIFICATION</scope>
</reference>
<dbReference type="KEGG" id="shr:100915035"/>
<evidence type="ECO:0000256" key="11">
    <source>
        <dbReference type="ARBA" id="ARBA00023303"/>
    </source>
</evidence>
<evidence type="ECO:0000256" key="3">
    <source>
        <dbReference type="ARBA" id="ARBA00022448"/>
    </source>
</evidence>
<evidence type="ECO:0000256" key="6">
    <source>
        <dbReference type="ARBA" id="ARBA00022826"/>
    </source>
</evidence>
<feature type="domain" description="Potassium channel" evidence="15">
    <location>
        <begin position="76"/>
        <end position="132"/>
    </location>
</feature>
<dbReference type="GO" id="GO:0022841">
    <property type="term" value="F:potassium ion leak channel activity"/>
    <property type="evidence" value="ECO:0007669"/>
    <property type="project" value="TreeGrafter"/>
</dbReference>
<dbReference type="Ensembl" id="ENSSHAT00000053107.1">
    <property type="protein sequence ID" value="ENSSHAP00000026207.1"/>
    <property type="gene ID" value="ENSSHAG00000022423.1"/>
</dbReference>
<keyword evidence="5 12" id="KW-0812">Transmembrane</keyword>
<keyword evidence="10 14" id="KW-0472">Membrane</keyword>
<dbReference type="PANTHER" id="PTHR11003:SF18">
    <property type="entry name" value="POTASSIUM CHANNEL SUBFAMILY K MEMBER 15"/>
    <property type="match status" value="1"/>
</dbReference>
<evidence type="ECO:0000256" key="1">
    <source>
        <dbReference type="ARBA" id="ARBA00004141"/>
    </source>
</evidence>
<dbReference type="GeneTree" id="ENSGT00940000160902"/>
<keyword evidence="9 12" id="KW-0406">Ion transport</keyword>
<feature type="transmembrane region" description="Helical" evidence="14">
    <location>
        <begin position="105"/>
        <end position="125"/>
    </location>
</feature>
<feature type="transmembrane region" description="Helical" evidence="14">
    <location>
        <begin position="80"/>
        <end position="99"/>
    </location>
</feature>
<name>A0A7N4UYS3_SARHA</name>
<evidence type="ECO:0000256" key="5">
    <source>
        <dbReference type="ARBA" id="ARBA00022692"/>
    </source>
</evidence>
<feature type="compositionally biased region" description="Low complexity" evidence="13">
    <location>
        <begin position="359"/>
        <end position="374"/>
    </location>
</feature>
<feature type="region of interest" description="Disordered" evidence="13">
    <location>
        <begin position="265"/>
        <end position="297"/>
    </location>
</feature>
<keyword evidence="7" id="KW-0630">Potassium</keyword>
<dbReference type="FunCoup" id="A0A7N4UYS3">
    <property type="interactions" value="141"/>
</dbReference>
<evidence type="ECO:0000256" key="13">
    <source>
        <dbReference type="SAM" id="MobiDB-lite"/>
    </source>
</evidence>
<evidence type="ECO:0000256" key="9">
    <source>
        <dbReference type="ARBA" id="ARBA00023065"/>
    </source>
</evidence>
<dbReference type="InterPro" id="IPR013099">
    <property type="entry name" value="K_chnl_dom"/>
</dbReference>
<dbReference type="RefSeq" id="XP_003757803.1">
    <property type="nucleotide sequence ID" value="XM_003757755.2"/>
</dbReference>
<dbReference type="GO" id="GO:0030322">
    <property type="term" value="P:stabilization of membrane potential"/>
    <property type="evidence" value="ECO:0007669"/>
    <property type="project" value="TreeGrafter"/>
</dbReference>
<dbReference type="InterPro" id="IPR003092">
    <property type="entry name" value="2pore_dom_K_chnl_TASK"/>
</dbReference>
<keyword evidence="17" id="KW-1185">Reference proteome</keyword>
<dbReference type="Pfam" id="PF07885">
    <property type="entry name" value="Ion_trans_2"/>
    <property type="match status" value="2"/>
</dbReference>
<dbReference type="GO" id="GO:0005886">
    <property type="term" value="C:plasma membrane"/>
    <property type="evidence" value="ECO:0007669"/>
    <property type="project" value="TreeGrafter"/>
</dbReference>
<dbReference type="GeneID" id="100915035"/>
<dbReference type="Proteomes" id="UP000007648">
    <property type="component" value="Unassembled WGS sequence"/>
</dbReference>
<sequence>MKRQNVRTASLILCTFSYLLVGAAVFDALESETESARKRLLEQKRSEFRRKYRFSAEDYRELERLVLQAEPHRAGRQWKFAGSFYFAITVITTIGYGHAAPGTDAGKIFCMFYAILGIPLTLVTFQSLGERMNVLVRQLLQRLKRCVGLRRTQVSTENMVVVGLLSCVGTLAMGAAAFSHFEGWTFFHAYYYCFITLTTIGFGDFVALQRDEALHKRPPYVAFSFLYILLGLTVIGAFLNLVVLRFLTLNAEDERRDAEGRASLRRVRPGDPLRPSKEVARCRALPPSDPSPFAGLGDRSCSRLKLIRPLTAAASPPDQPASQSHPETPPPSCHSNPVYCSSVSYRIDQLSLGARDNLGFSPPGSTTSSGSTFGRIPTRRKSV</sequence>
<proteinExistence type="inferred from homology"/>
<reference evidence="16" key="3">
    <citation type="submission" date="2025-09" db="UniProtKB">
        <authorList>
            <consortium name="Ensembl"/>
        </authorList>
    </citation>
    <scope>IDENTIFICATION</scope>
</reference>
<keyword evidence="6" id="KW-0631">Potassium channel</keyword>
<keyword evidence="8 14" id="KW-1133">Transmembrane helix</keyword>
<keyword evidence="3 12" id="KW-0813">Transport</keyword>
<dbReference type="CTD" id="60598"/>
<evidence type="ECO:0000313" key="17">
    <source>
        <dbReference type="Proteomes" id="UP000007648"/>
    </source>
</evidence>
<dbReference type="Gene3D" id="1.10.287.70">
    <property type="match status" value="1"/>
</dbReference>
<evidence type="ECO:0000256" key="8">
    <source>
        <dbReference type="ARBA" id="ARBA00022989"/>
    </source>
</evidence>
<accession>A0A7N4UYS3</accession>
<dbReference type="InParanoid" id="A0A7N4UYS3"/>
<evidence type="ECO:0000313" key="16">
    <source>
        <dbReference type="Ensembl" id="ENSSHAP00000026207.1"/>
    </source>
</evidence>
<dbReference type="PANTHER" id="PTHR11003">
    <property type="entry name" value="POTASSIUM CHANNEL, SUBFAMILY K"/>
    <property type="match status" value="1"/>
</dbReference>
<evidence type="ECO:0000256" key="2">
    <source>
        <dbReference type="ARBA" id="ARBA00006666"/>
    </source>
</evidence>
<evidence type="ECO:0000256" key="7">
    <source>
        <dbReference type="ARBA" id="ARBA00022958"/>
    </source>
</evidence>
<organism evidence="16 17">
    <name type="scientific">Sarcophilus harrisii</name>
    <name type="common">Tasmanian devil</name>
    <name type="synonym">Sarcophilus laniarius</name>
    <dbReference type="NCBI Taxonomy" id="9305"/>
    <lineage>
        <taxon>Eukaryota</taxon>
        <taxon>Metazoa</taxon>
        <taxon>Chordata</taxon>
        <taxon>Craniata</taxon>
        <taxon>Vertebrata</taxon>
        <taxon>Euteleostomi</taxon>
        <taxon>Mammalia</taxon>
        <taxon>Metatheria</taxon>
        <taxon>Dasyuromorphia</taxon>
        <taxon>Dasyuridae</taxon>
        <taxon>Sarcophilus</taxon>
    </lineage>
</organism>
<feature type="transmembrane region" description="Helical" evidence="14">
    <location>
        <begin position="159"/>
        <end position="177"/>
    </location>
</feature>
<evidence type="ECO:0000256" key="12">
    <source>
        <dbReference type="RuleBase" id="RU003857"/>
    </source>
</evidence>
<evidence type="ECO:0000256" key="10">
    <source>
        <dbReference type="ARBA" id="ARBA00023136"/>
    </source>
</evidence>
<dbReference type="PRINTS" id="PR01333">
    <property type="entry name" value="2POREKCHANEL"/>
</dbReference>
<dbReference type="SUPFAM" id="SSF81324">
    <property type="entry name" value="Voltage-gated potassium channels"/>
    <property type="match status" value="2"/>
</dbReference>
<feature type="transmembrane region" description="Helical" evidence="14">
    <location>
        <begin position="189"/>
        <end position="208"/>
    </location>
</feature>
<feature type="region of interest" description="Disordered" evidence="13">
    <location>
        <begin position="354"/>
        <end position="383"/>
    </location>
</feature>
<feature type="compositionally biased region" description="Low complexity" evidence="13">
    <location>
        <begin position="313"/>
        <end position="326"/>
    </location>
</feature>
<feature type="region of interest" description="Disordered" evidence="13">
    <location>
        <begin position="313"/>
        <end position="335"/>
    </location>
</feature>
<evidence type="ECO:0000256" key="14">
    <source>
        <dbReference type="SAM" id="Phobius"/>
    </source>
</evidence>
<dbReference type="InterPro" id="IPR003280">
    <property type="entry name" value="2pore_dom_K_chnl"/>
</dbReference>
<keyword evidence="11 12" id="KW-0407">Ion channel</keyword>
<evidence type="ECO:0000259" key="15">
    <source>
        <dbReference type="Pfam" id="PF07885"/>
    </source>
</evidence>
<dbReference type="GO" id="GO:0015271">
    <property type="term" value="F:outward rectifier potassium channel activity"/>
    <property type="evidence" value="ECO:0007669"/>
    <property type="project" value="TreeGrafter"/>
</dbReference>
<feature type="transmembrane region" description="Helical" evidence="14">
    <location>
        <begin position="220"/>
        <end position="247"/>
    </location>
</feature>
<dbReference type="OrthoDB" id="297496at2759"/>
<gene>
    <name evidence="16" type="primary">KCNK15</name>
</gene>
<dbReference type="FunFam" id="1.10.287.70:FF:000057">
    <property type="entry name" value="Potassium channel subfamily K member"/>
    <property type="match status" value="1"/>
</dbReference>
<protein>
    <submittedName>
        <fullName evidence="16">Potassium two pore domain channel subfamily K member 15</fullName>
    </submittedName>
</protein>
<comment type="similarity">
    <text evidence="2 12">Belongs to the two pore domain potassium channel (TC 1.A.1.8) family.</text>
</comment>
<evidence type="ECO:0000256" key="4">
    <source>
        <dbReference type="ARBA" id="ARBA00022538"/>
    </source>
</evidence>
<feature type="domain" description="Potassium channel" evidence="15">
    <location>
        <begin position="168"/>
        <end position="243"/>
    </location>
</feature>
<dbReference type="PRINTS" id="PR01095">
    <property type="entry name" value="TASKCHANNEL"/>
</dbReference>
<comment type="subcellular location">
    <subcellularLocation>
        <location evidence="1">Membrane</location>
        <topology evidence="1">Multi-pass membrane protein</topology>
    </subcellularLocation>
</comment>
<feature type="compositionally biased region" description="Basic and acidic residues" evidence="13">
    <location>
        <begin position="265"/>
        <end position="281"/>
    </location>
</feature>
<keyword evidence="4" id="KW-0633">Potassium transport</keyword>